<dbReference type="InterPro" id="IPR018114">
    <property type="entry name" value="TRYPSIN_HIS"/>
</dbReference>
<name>A0ABW1BML4_9ACTN</name>
<feature type="domain" description="Peptidase S1" evidence="1">
    <location>
        <begin position="229"/>
        <end position="406"/>
    </location>
</feature>
<organism evidence="2 3">
    <name type="scientific">Nonomuraea harbinensis</name>
    <dbReference type="NCBI Taxonomy" id="1286938"/>
    <lineage>
        <taxon>Bacteria</taxon>
        <taxon>Bacillati</taxon>
        <taxon>Actinomycetota</taxon>
        <taxon>Actinomycetes</taxon>
        <taxon>Streptosporangiales</taxon>
        <taxon>Streptosporangiaceae</taxon>
        <taxon>Nonomuraea</taxon>
    </lineage>
</organism>
<dbReference type="EC" id="3.4.21.-" evidence="2"/>
<evidence type="ECO:0000313" key="2">
    <source>
        <dbReference type="EMBL" id="MFC5813640.1"/>
    </source>
</evidence>
<gene>
    <name evidence="2" type="ORF">ACFPUY_01020</name>
</gene>
<dbReference type="Proteomes" id="UP001596096">
    <property type="component" value="Unassembled WGS sequence"/>
</dbReference>
<dbReference type="Pfam" id="PF00089">
    <property type="entry name" value="Trypsin"/>
    <property type="match status" value="1"/>
</dbReference>
<keyword evidence="2" id="KW-0378">Hydrolase</keyword>
<comment type="caution">
    <text evidence="2">The sequence shown here is derived from an EMBL/GenBank/DDBJ whole genome shotgun (WGS) entry which is preliminary data.</text>
</comment>
<evidence type="ECO:0000259" key="1">
    <source>
        <dbReference type="Pfam" id="PF00089"/>
    </source>
</evidence>
<protein>
    <submittedName>
        <fullName evidence="2">Trypsin-like serine protease</fullName>
        <ecNumber evidence="2">3.4.21.-</ecNumber>
    </submittedName>
</protein>
<dbReference type="EMBL" id="JBHSNW010000001">
    <property type="protein sequence ID" value="MFC5813640.1"/>
    <property type="molecule type" value="Genomic_DNA"/>
</dbReference>
<sequence length="413" mass="44340">MAALTVGAIIAPVSAAETVGDDPESKLSIEGKPFSHLPPGTLDLMKEQEPRKRAANKIQEALVQLVGDVRNPQGSGFAGIHINNEGVQVWWKGKVPSDISAAIESARVDAPVTVTQAPYSRAELHAEADKLKEQMFKDPKGSIHRVEVKGDGSGIVAVTEVTTAPSQLQASYSALADIRVPLTIKQEPRARTAGRLNDTNPFFAGARIWDGGSAFCTAGWPVQGRTSGYSYLVTASHCGYEGQYWWNSAGSANIGYATSERVNYDLMLIGMPGPASKYMWDGGVPGGANTSPEYTKWVAGWSHVTPGEWLCTSGSYSGAVCLWQVRNDFPVGYCDTDLWGTYECYGDMFHADQVNGERGCRGGDSGGPVFSLSGDYSYVFAEGIISGCNQNGDGDYLVFQDFYTAIQSLDIVL</sequence>
<reference evidence="3" key="1">
    <citation type="journal article" date="2019" name="Int. J. Syst. Evol. Microbiol.">
        <title>The Global Catalogue of Microorganisms (GCM) 10K type strain sequencing project: providing services to taxonomists for standard genome sequencing and annotation.</title>
        <authorList>
            <consortium name="The Broad Institute Genomics Platform"/>
            <consortium name="The Broad Institute Genome Sequencing Center for Infectious Disease"/>
            <person name="Wu L."/>
            <person name="Ma J."/>
        </authorList>
    </citation>
    <scope>NUCLEOTIDE SEQUENCE [LARGE SCALE GENOMIC DNA]</scope>
    <source>
        <strain evidence="3">CGMCC 4.7106</strain>
    </source>
</reference>
<dbReference type="GO" id="GO:0016787">
    <property type="term" value="F:hydrolase activity"/>
    <property type="evidence" value="ECO:0007669"/>
    <property type="project" value="UniProtKB-KW"/>
</dbReference>
<evidence type="ECO:0000313" key="3">
    <source>
        <dbReference type="Proteomes" id="UP001596096"/>
    </source>
</evidence>
<proteinExistence type="predicted"/>
<keyword evidence="3" id="KW-1185">Reference proteome</keyword>
<dbReference type="InterPro" id="IPR001254">
    <property type="entry name" value="Trypsin_dom"/>
</dbReference>
<dbReference type="RefSeq" id="WP_219543012.1">
    <property type="nucleotide sequence ID" value="NZ_JAHKRN010000001.1"/>
</dbReference>
<dbReference type="PROSITE" id="PS00134">
    <property type="entry name" value="TRYPSIN_HIS"/>
    <property type="match status" value="1"/>
</dbReference>
<accession>A0ABW1BML4</accession>